<organism evidence="2 3">
    <name type="scientific">Syntrophothermus lipocalidus (strain DSM 12680 / TGB-C1)</name>
    <dbReference type="NCBI Taxonomy" id="643648"/>
    <lineage>
        <taxon>Bacteria</taxon>
        <taxon>Bacillati</taxon>
        <taxon>Bacillota</taxon>
        <taxon>Clostridia</taxon>
        <taxon>Eubacteriales</taxon>
        <taxon>Syntrophomonadaceae</taxon>
        <taxon>Syntrophothermus</taxon>
    </lineage>
</organism>
<dbReference type="PANTHER" id="PTHR38462:SF1">
    <property type="entry name" value="YPRB RIBONUCLEASE H-LIKE DOMAIN-CONTAINING PROTEIN"/>
    <property type="match status" value="1"/>
</dbReference>
<dbReference type="Proteomes" id="UP000000378">
    <property type="component" value="Chromosome"/>
</dbReference>
<protein>
    <recommendedName>
        <fullName evidence="1">YprB ribonuclease H-like domain-containing protein</fullName>
    </recommendedName>
</protein>
<dbReference type="InterPro" id="IPR036397">
    <property type="entry name" value="RNaseH_sf"/>
</dbReference>
<reference evidence="2 3" key="2">
    <citation type="journal article" date="2010" name="Stand. Genomic Sci.">
        <title>Complete genome sequence of Syntrophothermus lipocalidus type strain (TGB-C1).</title>
        <authorList>
            <person name="Djao O.D."/>
            <person name="Zhang X."/>
            <person name="Lucas S."/>
            <person name="Lapidus A."/>
            <person name="Del Rio T.G."/>
            <person name="Nolan M."/>
            <person name="Tice H."/>
            <person name="Cheng J.F."/>
            <person name="Han C."/>
            <person name="Tapia R."/>
            <person name="Goodwin L."/>
            <person name="Pitluck S."/>
            <person name="Liolios K."/>
            <person name="Ivanova N."/>
            <person name="Mavromatis K."/>
            <person name="Mikhailova N."/>
            <person name="Ovchinnikova G."/>
            <person name="Pati A."/>
            <person name="Brambilla E."/>
            <person name="Chen A."/>
            <person name="Palaniappan K."/>
            <person name="Land M."/>
            <person name="Hauser L."/>
            <person name="Chang Y.J."/>
            <person name="Jeffries C.D."/>
            <person name="Rohde M."/>
            <person name="Sikorski J."/>
            <person name="Spring S."/>
            <person name="Goker M."/>
            <person name="Detter J.C."/>
            <person name="Woyke T."/>
            <person name="Bristow J."/>
            <person name="Eisen J.A."/>
            <person name="Markowitz V."/>
            <person name="Hugenholtz P."/>
            <person name="Kyrpides N.C."/>
            <person name="Klenk H.P."/>
        </authorList>
    </citation>
    <scope>NUCLEOTIDE SEQUENCE [LARGE SCALE GENOMIC DNA]</scope>
    <source>
        <strain evidence="3">DSM 12680 / TGB-C1</strain>
    </source>
</reference>
<proteinExistence type="predicted"/>
<reference evidence="3" key="1">
    <citation type="journal article" date="2010" name="Stand. Genomic Sci.">
        <title>Complete genome sequence of Syntrophothermus lipocalidus type strain (TGB-C1T).</title>
        <authorList>
            <consortium name="US DOE Joint Genome Institute (JGI-PGF)"/>
            <person name="Djao O."/>
            <person name="Zhang X."/>
            <person name="Lucas S."/>
            <person name="Lapidus A."/>
            <person name="Glavina Del Rio T."/>
            <person name="Nolan M."/>
            <person name="Tice H."/>
            <person name="Cheng J."/>
            <person name="Han C."/>
            <person name="Tapia R."/>
            <person name="Goodwin L."/>
            <person name="Pitluck S."/>
            <person name="Liolios K."/>
            <person name="Ivanova N."/>
            <person name="Mavromatis K."/>
            <person name="Mikhailova N."/>
            <person name="Ovchinnikova G."/>
            <person name="Pati A."/>
            <person name="Brambilla E."/>
            <person name="Chen A."/>
            <person name="Palaniappan K."/>
            <person name="Land M."/>
            <person name="Hauser L."/>
            <person name="Chang Y."/>
            <person name="Jeffries C."/>
            <person name="Rohde M."/>
            <person name="Sikorski J."/>
            <person name="Spring S."/>
            <person name="Goker M."/>
            <person name="Detter J."/>
            <person name="Woyke T."/>
            <person name="Bristow J."/>
            <person name="Eisen J."/>
            <person name="Markowitz V."/>
            <person name="Hugenholtz P."/>
            <person name="Kyrpides N."/>
            <person name="Klenk H."/>
        </authorList>
    </citation>
    <scope>NUCLEOTIDE SEQUENCE [LARGE SCALE GENOMIC DNA]</scope>
    <source>
        <strain evidence="3">DSM 12680 / TGB-C1</strain>
    </source>
</reference>
<dbReference type="KEGG" id="slp:Slip_1523"/>
<evidence type="ECO:0000313" key="2">
    <source>
        <dbReference type="EMBL" id="ADI02286.1"/>
    </source>
</evidence>
<keyword evidence="3" id="KW-1185">Reference proteome</keyword>
<dbReference type="STRING" id="643648.Slip_1523"/>
<dbReference type="GO" id="GO:0003676">
    <property type="term" value="F:nucleic acid binding"/>
    <property type="evidence" value="ECO:0007669"/>
    <property type="project" value="InterPro"/>
</dbReference>
<evidence type="ECO:0000259" key="1">
    <source>
        <dbReference type="Pfam" id="PF13482"/>
    </source>
</evidence>
<dbReference type="EMBL" id="CP002048">
    <property type="protein sequence ID" value="ADI02286.1"/>
    <property type="molecule type" value="Genomic_DNA"/>
</dbReference>
<dbReference type="Pfam" id="PF13482">
    <property type="entry name" value="RNase_H_2"/>
    <property type="match status" value="1"/>
</dbReference>
<dbReference type="SUPFAM" id="SSF48452">
    <property type="entry name" value="TPR-like"/>
    <property type="match status" value="1"/>
</dbReference>
<dbReference type="InterPro" id="IPR011990">
    <property type="entry name" value="TPR-like_helical_dom_sf"/>
</dbReference>
<dbReference type="InterPro" id="IPR038720">
    <property type="entry name" value="YprB_RNase_H-like_dom"/>
</dbReference>
<dbReference type="Gene3D" id="3.30.420.10">
    <property type="entry name" value="Ribonuclease H-like superfamily/Ribonuclease H"/>
    <property type="match status" value="1"/>
</dbReference>
<feature type="domain" description="YprB ribonuclease H-like" evidence="1">
    <location>
        <begin position="80"/>
        <end position="249"/>
    </location>
</feature>
<dbReference type="InterPro" id="IPR012337">
    <property type="entry name" value="RNaseH-like_sf"/>
</dbReference>
<dbReference type="eggNOG" id="COG3359">
    <property type="taxonomic scope" value="Bacteria"/>
</dbReference>
<dbReference type="SUPFAM" id="SSF53098">
    <property type="entry name" value="Ribonuclease H-like"/>
    <property type="match status" value="1"/>
</dbReference>
<dbReference type="HOGENOM" id="CLU_035904_2_1_9"/>
<sequence length="396" mass="45283">MSIYERLNAIWKPKKQDRAPLQTGLWEELGFAFSNNRAGTFLVREVPALGIRIEDGATAYIWGVIGKNHAPREPELGKMCFIDLETTGLNLGAGAFAFTIGIGYLDSGKAKVRQYFLRDHRDEPAALHDLREFMEQFEGIVSYNGKCFDWPLLSDRFLFHRMSVPELEGLHLDLLHAARRVWKGVLNSFSLREVERCILGLERIDDLPGYLVPAAYANFLRTGSTREIPPILEHNYRDIASLIELLQRLGRVFLGADQCCYRQEVVNAARIWADKGDYVRATDYLENYLAQGGDLTASELCFLARLHKRQGDYERAVELWEKTAATAGLNSEPWIELAKYYEHRRRDYPSARQCALRAMEIERQLARLTGRDTEHSDLAKRLARLETKLGKKGSEN</sequence>
<dbReference type="Gene3D" id="1.25.40.10">
    <property type="entry name" value="Tetratricopeptide repeat domain"/>
    <property type="match status" value="1"/>
</dbReference>
<gene>
    <name evidence="2" type="ordered locus">Slip_1523</name>
</gene>
<dbReference type="PANTHER" id="PTHR38462">
    <property type="entry name" value="EXONUCLEASE-LIKE PROTEIN"/>
    <property type="match status" value="1"/>
</dbReference>
<accession>D7CNK1</accession>
<evidence type="ECO:0000313" key="3">
    <source>
        <dbReference type="Proteomes" id="UP000000378"/>
    </source>
</evidence>
<dbReference type="RefSeq" id="WP_013175688.1">
    <property type="nucleotide sequence ID" value="NC_014220.1"/>
</dbReference>
<dbReference type="eggNOG" id="COG0457">
    <property type="taxonomic scope" value="Bacteria"/>
</dbReference>
<name>D7CNK1_SYNLT</name>
<dbReference type="AlphaFoldDB" id="D7CNK1"/>